<dbReference type="InterPro" id="IPR020007">
    <property type="entry name" value="NeuB/NeuA"/>
</dbReference>
<dbReference type="InterPro" id="IPR013974">
    <property type="entry name" value="SAF"/>
</dbReference>
<sequence length="339" mass="36541">MVPWLSNRSVYVIAEAGVNHNGSIRIARQLVDAAAEAGADAVKFQTFIASKLVTKGAVAAEYQTASTGESSQFQMLKELELSASDHEALMEYSAARNIQFLSTGFDGESVSMLSELGVPMFKIPSGEITNFPLLQIIASFQKPTVVSTGMASLAEIRQCVRVLCENGLTREKISVLHCNTQYPTPMADVNLRAMLTIRDAIPEITVGYSDHTLGIEIPIAAVALGAKLIEKHFTLDRAMPGPDHAASLEPDELKKMVSAIRNTEAAMGDGVKRVSPSELPNVIVARKSIVAAIPIQAGDIFTESNLTTKRPATGRSPMDWLQVIGSRAGRAYQVDEQID</sequence>
<dbReference type="KEGG" id="snep:Enr13x_40700"/>
<keyword evidence="3" id="KW-1185">Reference proteome</keyword>
<dbReference type="EC" id="2.5.1.101" evidence="2"/>
<dbReference type="InterPro" id="IPR057736">
    <property type="entry name" value="SAF_PseI/NeuA/NeuB"/>
</dbReference>
<proteinExistence type="predicted"/>
<feature type="domain" description="AFP-like" evidence="1">
    <location>
        <begin position="288"/>
        <end position="339"/>
    </location>
</feature>
<reference evidence="2 3" key="1">
    <citation type="submission" date="2019-03" db="EMBL/GenBank/DDBJ databases">
        <title>Deep-cultivation of Planctomycetes and their phenomic and genomic characterization uncovers novel biology.</title>
        <authorList>
            <person name="Wiegand S."/>
            <person name="Jogler M."/>
            <person name="Boedeker C."/>
            <person name="Pinto D."/>
            <person name="Vollmers J."/>
            <person name="Rivas-Marin E."/>
            <person name="Kohn T."/>
            <person name="Peeters S.H."/>
            <person name="Heuer A."/>
            <person name="Rast P."/>
            <person name="Oberbeckmann S."/>
            <person name="Bunk B."/>
            <person name="Jeske O."/>
            <person name="Meyerdierks A."/>
            <person name="Storesund J.E."/>
            <person name="Kallscheuer N."/>
            <person name="Luecker S."/>
            <person name="Lage O.M."/>
            <person name="Pohl T."/>
            <person name="Merkel B.J."/>
            <person name="Hornburger P."/>
            <person name="Mueller R.-W."/>
            <person name="Bruemmer F."/>
            <person name="Labrenz M."/>
            <person name="Spormann A.M."/>
            <person name="Op den Camp H."/>
            <person name="Overmann J."/>
            <person name="Amann R."/>
            <person name="Jetten M.S.M."/>
            <person name="Mascher T."/>
            <person name="Medema M.H."/>
            <person name="Devos D.P."/>
            <person name="Kaster A.-K."/>
            <person name="Ovreas L."/>
            <person name="Rohde M."/>
            <person name="Galperin M.Y."/>
            <person name="Jogler C."/>
        </authorList>
    </citation>
    <scope>NUCLEOTIDE SEQUENCE [LARGE SCALE GENOMIC DNA]</scope>
    <source>
        <strain evidence="2 3">Enr13</strain>
    </source>
</reference>
<dbReference type="InterPro" id="IPR036732">
    <property type="entry name" value="AFP_Neu5c_C_sf"/>
</dbReference>
<dbReference type="GO" id="GO:0016051">
    <property type="term" value="P:carbohydrate biosynthetic process"/>
    <property type="evidence" value="ECO:0007669"/>
    <property type="project" value="InterPro"/>
</dbReference>
<name>A0A518HTM3_9BACT</name>
<dbReference type="EMBL" id="CP037423">
    <property type="protein sequence ID" value="QDV44208.1"/>
    <property type="molecule type" value="Genomic_DNA"/>
</dbReference>
<dbReference type="Pfam" id="PF08666">
    <property type="entry name" value="SAF"/>
    <property type="match status" value="1"/>
</dbReference>
<dbReference type="OrthoDB" id="9814210at2"/>
<dbReference type="PANTHER" id="PTHR42966:SF1">
    <property type="entry name" value="SIALIC ACID SYNTHASE"/>
    <property type="match status" value="1"/>
</dbReference>
<dbReference type="InterPro" id="IPR013785">
    <property type="entry name" value="Aldolase_TIM"/>
</dbReference>
<dbReference type="PROSITE" id="PS50844">
    <property type="entry name" value="AFP_LIKE"/>
    <property type="match status" value="1"/>
</dbReference>
<dbReference type="SUPFAM" id="SSF51569">
    <property type="entry name" value="Aldolase"/>
    <property type="match status" value="1"/>
</dbReference>
<dbReference type="PANTHER" id="PTHR42966">
    <property type="entry name" value="N-ACETYLNEURAMINATE SYNTHASE"/>
    <property type="match status" value="1"/>
</dbReference>
<dbReference type="InterPro" id="IPR051690">
    <property type="entry name" value="PseI-like"/>
</dbReference>
<evidence type="ECO:0000313" key="2">
    <source>
        <dbReference type="EMBL" id="QDV44208.1"/>
    </source>
</evidence>
<protein>
    <submittedName>
        <fullName evidence="2">N,N'-diacetyllegionaminic acid synthase</fullName>
        <ecNumber evidence="2">2.5.1.101</ecNumber>
    </submittedName>
</protein>
<dbReference type="Pfam" id="PF03102">
    <property type="entry name" value="NeuB"/>
    <property type="match status" value="1"/>
</dbReference>
<organism evidence="2 3">
    <name type="scientific">Stieleria neptunia</name>
    <dbReference type="NCBI Taxonomy" id="2527979"/>
    <lineage>
        <taxon>Bacteria</taxon>
        <taxon>Pseudomonadati</taxon>
        <taxon>Planctomycetota</taxon>
        <taxon>Planctomycetia</taxon>
        <taxon>Pirellulales</taxon>
        <taxon>Pirellulaceae</taxon>
        <taxon>Stieleria</taxon>
    </lineage>
</organism>
<accession>A0A518HTM3</accession>
<keyword evidence="2" id="KW-0808">Transferase</keyword>
<dbReference type="SUPFAM" id="SSF51269">
    <property type="entry name" value="AFP III-like domain"/>
    <property type="match status" value="1"/>
</dbReference>
<dbReference type="Proteomes" id="UP000319004">
    <property type="component" value="Chromosome"/>
</dbReference>
<dbReference type="CDD" id="cd11615">
    <property type="entry name" value="SAF_NeuB_like"/>
    <property type="match status" value="1"/>
</dbReference>
<dbReference type="InterPro" id="IPR013132">
    <property type="entry name" value="PseI/NeuA/B-like_N"/>
</dbReference>
<dbReference type="RefSeq" id="WP_145388589.1">
    <property type="nucleotide sequence ID" value="NZ_CP037423.1"/>
</dbReference>
<dbReference type="GO" id="GO:0047444">
    <property type="term" value="F:N-acylneuraminate-9-phosphate synthase activity"/>
    <property type="evidence" value="ECO:0007669"/>
    <property type="project" value="TreeGrafter"/>
</dbReference>
<dbReference type="Gene3D" id="3.20.20.70">
    <property type="entry name" value="Aldolase class I"/>
    <property type="match status" value="1"/>
</dbReference>
<dbReference type="InterPro" id="IPR006190">
    <property type="entry name" value="SAF_AFP_Neu5Ac"/>
</dbReference>
<gene>
    <name evidence="2" type="primary">legI</name>
    <name evidence="2" type="ORF">Enr13x_40700</name>
</gene>
<evidence type="ECO:0000259" key="1">
    <source>
        <dbReference type="PROSITE" id="PS50844"/>
    </source>
</evidence>
<evidence type="ECO:0000313" key="3">
    <source>
        <dbReference type="Proteomes" id="UP000319004"/>
    </source>
</evidence>
<dbReference type="AlphaFoldDB" id="A0A518HTM3"/>
<dbReference type="Gene3D" id="3.90.1210.10">
    <property type="entry name" value="Antifreeze-like/N-acetylneuraminic acid synthase C-terminal domain"/>
    <property type="match status" value="1"/>
</dbReference>
<dbReference type="NCBIfam" id="TIGR03569">
    <property type="entry name" value="NeuB_NnaB"/>
    <property type="match status" value="1"/>
</dbReference>